<gene>
    <name evidence="1" type="ORF">JZ00_14505</name>
</gene>
<evidence type="ECO:0000313" key="1">
    <source>
        <dbReference type="EMBL" id="KHK63897.1"/>
    </source>
</evidence>
<organism evidence="1 2">
    <name type="scientific">Pseudomonas frederiksbergensis</name>
    <dbReference type="NCBI Taxonomy" id="104087"/>
    <lineage>
        <taxon>Bacteria</taxon>
        <taxon>Pseudomonadati</taxon>
        <taxon>Pseudomonadota</taxon>
        <taxon>Gammaproteobacteria</taxon>
        <taxon>Pseudomonadales</taxon>
        <taxon>Pseudomonadaceae</taxon>
        <taxon>Pseudomonas</taxon>
    </lineage>
</organism>
<dbReference type="EMBL" id="JQGJ01000008">
    <property type="protein sequence ID" value="KHK63897.1"/>
    <property type="molecule type" value="Genomic_DNA"/>
</dbReference>
<sequence>MMIHAALKNAILTDEQGKSAPACIASVYKGVYSQPMEGQDKGASLGFQNPGFVFALAVV</sequence>
<protein>
    <submittedName>
        <fullName evidence="1">Uncharacterized protein</fullName>
    </submittedName>
</protein>
<accession>A0A0B1Z3A1</accession>
<reference evidence="2" key="1">
    <citation type="submission" date="2015-03" db="EMBL/GenBank/DDBJ databases">
        <title>Pseudomonas frederiksbergensis hydrocarbon degrader.</title>
        <authorList>
            <person name="Brown L.M."/>
            <person name="Ruiz O.N."/>
            <person name="Mueller S."/>
            <person name="Gunasekera T.S."/>
        </authorList>
    </citation>
    <scope>NUCLEOTIDE SEQUENCE [LARGE SCALE GENOMIC DNA]</scope>
    <source>
        <strain evidence="2">SI8</strain>
    </source>
</reference>
<dbReference type="AlphaFoldDB" id="A0A0B1Z3A1"/>
<comment type="caution">
    <text evidence="1">The sequence shown here is derived from an EMBL/GenBank/DDBJ whole genome shotgun (WGS) entry which is preliminary data.</text>
</comment>
<dbReference type="Proteomes" id="UP000030949">
    <property type="component" value="Unassembled WGS sequence"/>
</dbReference>
<name>A0A0B1Z3A1_9PSED</name>
<evidence type="ECO:0000313" key="2">
    <source>
        <dbReference type="Proteomes" id="UP000030949"/>
    </source>
</evidence>
<proteinExistence type="predicted"/>